<dbReference type="Gene3D" id="3.30.360.10">
    <property type="entry name" value="Dihydrodipicolinate Reductase, domain 2"/>
    <property type="match status" value="1"/>
</dbReference>
<feature type="domain" description="Saccharopine dehydrogenase-like C-terminal" evidence="2">
    <location>
        <begin position="132"/>
        <end position="356"/>
    </location>
</feature>
<dbReference type="InterPro" id="IPR032095">
    <property type="entry name" value="Sacchrp_dh-like_C"/>
</dbReference>
<name>A0AAU7F9M8_9NEIS</name>
<evidence type="ECO:0000259" key="2">
    <source>
        <dbReference type="Pfam" id="PF16653"/>
    </source>
</evidence>
<sequence length="380" mass="41479">MSAPTPAIPVPIPVTIVGAGKIGSSIAKLLALSGDYQLRVLDPNADALKALHSKVPLETRQIKADEPLLPHLEQQAAVLAATAFDKNPDIARAALQAGCSYFDLTEDTATTQIIRELAQHARAGQIFMPQCGLAPGFIGILAHDMAKRFERVDSVKMRVGALPQYPSNALKYNLTWSTDGLINEYCNPCDAIRHGQLLSVQALEGLEHFALDGLEYEAFNTSGGLGSLCETWLGRVANMDYKTVRYVGHRDLMDFVINGLRMGASPASRQQLKQILEAAIPLTLQDVVLVFVTVSGYLDGQYRQISDARKVYHRQLHGEAWSAIQLTTASAAATALDLHFQGQLPTRGFVSQDAIALDQFLANRFGQHYAIDRYAEEIPV</sequence>
<gene>
    <name evidence="3" type="ORF">ABHF33_16235</name>
</gene>
<evidence type="ECO:0000259" key="1">
    <source>
        <dbReference type="Pfam" id="PF03435"/>
    </source>
</evidence>
<dbReference type="Pfam" id="PF16653">
    <property type="entry name" value="Sacchrp_dh_C"/>
    <property type="match status" value="1"/>
</dbReference>
<dbReference type="RefSeq" id="WP_348944926.1">
    <property type="nucleotide sequence ID" value="NZ_CP157355.1"/>
</dbReference>
<dbReference type="SUPFAM" id="SSF55347">
    <property type="entry name" value="Glyceraldehyde-3-phosphate dehydrogenase-like, C-terminal domain"/>
    <property type="match status" value="1"/>
</dbReference>
<dbReference type="Pfam" id="PF03435">
    <property type="entry name" value="Sacchrp_dh_NADP"/>
    <property type="match status" value="1"/>
</dbReference>
<dbReference type="KEGG" id="cmav:ABHF33_16235"/>
<feature type="domain" description="Saccharopine dehydrogenase NADP binding" evidence="1">
    <location>
        <begin position="14"/>
        <end position="124"/>
    </location>
</feature>
<proteinExistence type="predicted"/>
<dbReference type="InterPro" id="IPR005097">
    <property type="entry name" value="Sacchrp_dh_NADP-bd"/>
</dbReference>
<dbReference type="InterPro" id="IPR036291">
    <property type="entry name" value="NAD(P)-bd_dom_sf"/>
</dbReference>
<dbReference type="SUPFAM" id="SSF51735">
    <property type="entry name" value="NAD(P)-binding Rossmann-fold domains"/>
    <property type="match status" value="1"/>
</dbReference>
<dbReference type="AlphaFoldDB" id="A0AAU7F9M8"/>
<evidence type="ECO:0000313" key="3">
    <source>
        <dbReference type="EMBL" id="XBM00579.1"/>
    </source>
</evidence>
<organism evidence="3">
    <name type="scientific">Chitinibacter mangrovi</name>
    <dbReference type="NCBI Taxonomy" id="3153927"/>
    <lineage>
        <taxon>Bacteria</taxon>
        <taxon>Pseudomonadati</taxon>
        <taxon>Pseudomonadota</taxon>
        <taxon>Betaproteobacteria</taxon>
        <taxon>Neisseriales</taxon>
        <taxon>Chitinibacteraceae</taxon>
        <taxon>Chitinibacter</taxon>
    </lineage>
</organism>
<accession>A0AAU7F9M8</accession>
<reference evidence="3" key="1">
    <citation type="submission" date="2024-05" db="EMBL/GenBank/DDBJ databases">
        <authorList>
            <person name="Yang L."/>
            <person name="Pan L."/>
        </authorList>
    </citation>
    <scope>NUCLEOTIDE SEQUENCE</scope>
    <source>
        <strain evidence="3">FCG-7</strain>
    </source>
</reference>
<dbReference type="Gene3D" id="3.40.50.720">
    <property type="entry name" value="NAD(P)-binding Rossmann-like Domain"/>
    <property type="match status" value="1"/>
</dbReference>
<dbReference type="EMBL" id="CP157355">
    <property type="protein sequence ID" value="XBM00579.1"/>
    <property type="molecule type" value="Genomic_DNA"/>
</dbReference>
<protein>
    <submittedName>
        <fullName evidence="3">Saccharopine dehydrogenase C-terminal domain-containing protein</fullName>
    </submittedName>
</protein>